<evidence type="ECO:0000313" key="2">
    <source>
        <dbReference type="Proteomes" id="UP000242818"/>
    </source>
</evidence>
<reference evidence="1 2" key="1">
    <citation type="submission" date="2016-08" db="EMBL/GenBank/DDBJ databases">
        <authorList>
            <person name="Seilhamer J.J."/>
        </authorList>
    </citation>
    <scope>NUCLEOTIDE SEQUENCE [LARGE SCALE GENOMIC DNA]</scope>
    <source>
        <strain evidence="1 2">A37T2</strain>
    </source>
</reference>
<dbReference type="OrthoDB" id="67652at2"/>
<dbReference type="Proteomes" id="UP000242818">
    <property type="component" value="Unassembled WGS sequence"/>
</dbReference>
<dbReference type="Pfam" id="PF13599">
    <property type="entry name" value="Pentapeptide_4"/>
    <property type="match status" value="1"/>
</dbReference>
<dbReference type="Gene3D" id="2.160.20.80">
    <property type="entry name" value="E3 ubiquitin-protein ligase SopA"/>
    <property type="match status" value="1"/>
</dbReference>
<dbReference type="RefSeq" id="WP_089715194.1">
    <property type="nucleotide sequence ID" value="NZ_FMAR01000018.1"/>
</dbReference>
<organism evidence="1 2">
    <name type="scientific">Chitinophaga costaii</name>
    <dbReference type="NCBI Taxonomy" id="1335309"/>
    <lineage>
        <taxon>Bacteria</taxon>
        <taxon>Pseudomonadati</taxon>
        <taxon>Bacteroidota</taxon>
        <taxon>Chitinophagia</taxon>
        <taxon>Chitinophagales</taxon>
        <taxon>Chitinophagaceae</taxon>
        <taxon>Chitinophaga</taxon>
    </lineage>
</organism>
<dbReference type="SUPFAM" id="SSF141571">
    <property type="entry name" value="Pentapeptide repeat-like"/>
    <property type="match status" value="1"/>
</dbReference>
<keyword evidence="2" id="KW-1185">Reference proteome</keyword>
<dbReference type="InterPro" id="IPR001646">
    <property type="entry name" value="5peptide_repeat"/>
</dbReference>
<sequence length="190" mass="21631">MRTTKPQPDYQLIEKVDFTQIPLPDSEFEFTEFRNCIFSSLTNLTFIDCRFTACNLGNAVVKNTKLQLVRFSDCKLIGINFSEARDFGLELHFHQCALQYAGFGRMKLHQSVFQDCKLQGANFAMANISKAIMTHCDFDQAVFSDTNLSGMDFSTNYNFVIHPVSNNVRRAKFSRHTVEGLLAGFEVQVV</sequence>
<dbReference type="STRING" id="1335309.GA0116948_11868"/>
<dbReference type="PANTHER" id="PTHR42999">
    <property type="entry name" value="ANTIBIOTIC RESISTANCE PROTEIN MCBG"/>
    <property type="match status" value="1"/>
</dbReference>
<dbReference type="InterPro" id="IPR052949">
    <property type="entry name" value="PA_immunity-related"/>
</dbReference>
<proteinExistence type="predicted"/>
<dbReference type="PANTHER" id="PTHR42999:SF1">
    <property type="entry name" value="PENTAPEPTIDE REPEAT-CONTAINING PROTEIN"/>
    <property type="match status" value="1"/>
</dbReference>
<dbReference type="EMBL" id="FMAR01000018">
    <property type="protein sequence ID" value="SCC61175.1"/>
    <property type="molecule type" value="Genomic_DNA"/>
</dbReference>
<evidence type="ECO:0000313" key="1">
    <source>
        <dbReference type="EMBL" id="SCC61175.1"/>
    </source>
</evidence>
<accession>A0A1C4G010</accession>
<dbReference type="Pfam" id="PF00805">
    <property type="entry name" value="Pentapeptide"/>
    <property type="match status" value="1"/>
</dbReference>
<protein>
    <submittedName>
        <fullName evidence="1">Pentapeptide repeat-containing protein</fullName>
    </submittedName>
</protein>
<name>A0A1C4G010_9BACT</name>
<dbReference type="AlphaFoldDB" id="A0A1C4G010"/>
<gene>
    <name evidence="1" type="ORF">GA0116948_11868</name>
</gene>